<reference evidence="1 2" key="1">
    <citation type="journal article" date="2018" name="Nat. Ecol. Evol.">
        <title>Pezizomycetes genomes reveal the molecular basis of ectomycorrhizal truffle lifestyle.</title>
        <authorList>
            <person name="Murat C."/>
            <person name="Payen T."/>
            <person name="Noel B."/>
            <person name="Kuo A."/>
            <person name="Morin E."/>
            <person name="Chen J."/>
            <person name="Kohler A."/>
            <person name="Krizsan K."/>
            <person name="Balestrini R."/>
            <person name="Da Silva C."/>
            <person name="Montanini B."/>
            <person name="Hainaut M."/>
            <person name="Levati E."/>
            <person name="Barry K.W."/>
            <person name="Belfiori B."/>
            <person name="Cichocki N."/>
            <person name="Clum A."/>
            <person name="Dockter R.B."/>
            <person name="Fauchery L."/>
            <person name="Guy J."/>
            <person name="Iotti M."/>
            <person name="Le Tacon F."/>
            <person name="Lindquist E.A."/>
            <person name="Lipzen A."/>
            <person name="Malagnac F."/>
            <person name="Mello A."/>
            <person name="Molinier V."/>
            <person name="Miyauchi S."/>
            <person name="Poulain J."/>
            <person name="Riccioni C."/>
            <person name="Rubini A."/>
            <person name="Sitrit Y."/>
            <person name="Splivallo R."/>
            <person name="Traeger S."/>
            <person name="Wang M."/>
            <person name="Zifcakova L."/>
            <person name="Wipf D."/>
            <person name="Zambonelli A."/>
            <person name="Paolocci F."/>
            <person name="Nowrousian M."/>
            <person name="Ottonello S."/>
            <person name="Baldrian P."/>
            <person name="Spatafora J.W."/>
            <person name="Henrissat B."/>
            <person name="Nagy L.G."/>
            <person name="Aury J.M."/>
            <person name="Wincker P."/>
            <person name="Grigoriev I.V."/>
            <person name="Bonfante P."/>
            <person name="Martin F.M."/>
        </authorList>
    </citation>
    <scope>NUCLEOTIDE SEQUENCE [LARGE SCALE GENOMIC DNA]</scope>
    <source>
        <strain evidence="1 2">RN42</strain>
    </source>
</reference>
<protein>
    <submittedName>
        <fullName evidence="1">Uncharacterized protein</fullName>
    </submittedName>
</protein>
<proteinExistence type="predicted"/>
<evidence type="ECO:0000313" key="2">
    <source>
        <dbReference type="Proteomes" id="UP000275078"/>
    </source>
</evidence>
<gene>
    <name evidence="1" type="ORF">BJ508DRAFT_320010</name>
</gene>
<dbReference type="AlphaFoldDB" id="A0A3N4INZ5"/>
<organism evidence="1 2">
    <name type="scientific">Ascobolus immersus RN42</name>
    <dbReference type="NCBI Taxonomy" id="1160509"/>
    <lineage>
        <taxon>Eukaryota</taxon>
        <taxon>Fungi</taxon>
        <taxon>Dikarya</taxon>
        <taxon>Ascomycota</taxon>
        <taxon>Pezizomycotina</taxon>
        <taxon>Pezizomycetes</taxon>
        <taxon>Pezizales</taxon>
        <taxon>Ascobolaceae</taxon>
        <taxon>Ascobolus</taxon>
    </lineage>
</organism>
<name>A0A3N4INZ5_ASCIM</name>
<dbReference type="EMBL" id="ML119645">
    <property type="protein sequence ID" value="RPA87892.1"/>
    <property type="molecule type" value="Genomic_DNA"/>
</dbReference>
<accession>A0A3N4INZ5</accession>
<sequence>MSTTTRRPRFLVANIHRDVTSSHIQAWLGDIDVEHVEFRCFEAKTLAAITLRYTNDIGKAVTTLRSTKDLEEALVAPDPTPKNRDDLRNLIKDVKQPTRPSVPPAFSVSGWDDSDTEPFPGDRGHPGVMSFEANRQEVDSILRQGGYLGSTVIAFGEDDSSARPAILVRVSPGESLEIKPWVAARVARYTDLPLEAFHVRSWR</sequence>
<evidence type="ECO:0000313" key="1">
    <source>
        <dbReference type="EMBL" id="RPA87892.1"/>
    </source>
</evidence>
<keyword evidence="2" id="KW-1185">Reference proteome</keyword>
<dbReference type="Proteomes" id="UP000275078">
    <property type="component" value="Unassembled WGS sequence"/>
</dbReference>